<dbReference type="InterPro" id="IPR052220">
    <property type="entry name" value="METTL25"/>
</dbReference>
<reference evidence="3" key="1">
    <citation type="journal article" date="2015" name="Nat. Genet.">
        <title>The genome and transcriptome of the zoonotic hookworm Ancylostoma ceylanicum identify infection-specific gene families.</title>
        <authorList>
            <person name="Schwarz E.M."/>
            <person name="Hu Y."/>
            <person name="Antoshechkin I."/>
            <person name="Miller M.M."/>
            <person name="Sternberg P.W."/>
            <person name="Aroian R.V."/>
        </authorList>
    </citation>
    <scope>NUCLEOTIDE SEQUENCE</scope>
    <source>
        <strain evidence="3">HY135</strain>
    </source>
</reference>
<dbReference type="OrthoDB" id="5875367at2759"/>
<proteinExistence type="predicted"/>
<protein>
    <recommendedName>
        <fullName evidence="1">Methyltransferase domain-containing protein</fullName>
    </recommendedName>
</protein>
<dbReference type="Proteomes" id="UP000024635">
    <property type="component" value="Unassembled WGS sequence"/>
</dbReference>
<keyword evidence="3" id="KW-1185">Reference proteome</keyword>
<accession>A0A016S9S0</accession>
<dbReference type="SUPFAM" id="SSF53335">
    <property type="entry name" value="S-adenosyl-L-methionine-dependent methyltransferases"/>
    <property type="match status" value="1"/>
</dbReference>
<dbReference type="PANTHER" id="PTHR12496">
    <property type="entry name" value="CGI-41 METHYLTRANSFERASE"/>
    <property type="match status" value="1"/>
</dbReference>
<evidence type="ECO:0000259" key="1">
    <source>
        <dbReference type="Pfam" id="PF13679"/>
    </source>
</evidence>
<dbReference type="CDD" id="cd02440">
    <property type="entry name" value="AdoMet_MTases"/>
    <property type="match status" value="1"/>
</dbReference>
<dbReference type="Gene3D" id="3.40.50.150">
    <property type="entry name" value="Vaccinia Virus protein VP39"/>
    <property type="match status" value="1"/>
</dbReference>
<dbReference type="STRING" id="53326.A0A016S9S0"/>
<dbReference type="PANTHER" id="PTHR12496:SF2">
    <property type="entry name" value="METHYLTRANSFERASE-LIKE PROTEIN 25B"/>
    <property type="match status" value="1"/>
</dbReference>
<dbReference type="InterPro" id="IPR025714">
    <property type="entry name" value="Methyltranfer_dom"/>
</dbReference>
<gene>
    <name evidence="2" type="primary">Acey_s0268.g772</name>
    <name evidence="2" type="synonym">Acey-F25H2.12</name>
    <name evidence="2" type="ORF">Y032_0268g772</name>
</gene>
<organism evidence="2 3">
    <name type="scientific">Ancylostoma ceylanicum</name>
    <dbReference type="NCBI Taxonomy" id="53326"/>
    <lineage>
        <taxon>Eukaryota</taxon>
        <taxon>Metazoa</taxon>
        <taxon>Ecdysozoa</taxon>
        <taxon>Nematoda</taxon>
        <taxon>Chromadorea</taxon>
        <taxon>Rhabditida</taxon>
        <taxon>Rhabditina</taxon>
        <taxon>Rhabditomorpha</taxon>
        <taxon>Strongyloidea</taxon>
        <taxon>Ancylostomatidae</taxon>
        <taxon>Ancylostomatinae</taxon>
        <taxon>Ancylostoma</taxon>
    </lineage>
</organism>
<sequence>MWNRGRDGEPQDFHNITSANNLRTKLKPKKQYEIDRIVTTVELLRRRNPGTSFNTVIDIGAGMGHLARILSACVPECNVIAVEQNEELIERSVLLNDRLQRIKNGFRLPEHYCESVQSGFSGSVLRSLNEGQRALLIGLHPCGDLSASILRIFTRSPKVTTMILFGCCYHKLSTVEEEASCSQADSGELGFPLSAKYRWKRLSYAARDLACHGVETFAEQLLTKPHSAYRMQCYRAVLESLITQSHDEEICKQRSSIVVHSVVGRDGITFEEYMRPALAKYPEIVEALEEQLKHDEESRRIIASVDSEWRRFLVVHCLRLILAPIVEQIIIKDRVQYLEECGHSVAVVPLFDPKISPRNFAIIAMKDS</sequence>
<dbReference type="Pfam" id="PF13679">
    <property type="entry name" value="Methyltransf_32"/>
    <property type="match status" value="1"/>
</dbReference>
<name>A0A016S9S0_9BILA</name>
<dbReference type="AlphaFoldDB" id="A0A016S9S0"/>
<evidence type="ECO:0000313" key="3">
    <source>
        <dbReference type="Proteomes" id="UP000024635"/>
    </source>
</evidence>
<feature type="domain" description="Methyltransferase" evidence="1">
    <location>
        <begin position="29"/>
        <end position="174"/>
    </location>
</feature>
<dbReference type="InterPro" id="IPR029063">
    <property type="entry name" value="SAM-dependent_MTases_sf"/>
</dbReference>
<comment type="caution">
    <text evidence="2">The sequence shown here is derived from an EMBL/GenBank/DDBJ whole genome shotgun (WGS) entry which is preliminary data.</text>
</comment>
<dbReference type="EMBL" id="JARK01001604">
    <property type="protein sequence ID" value="EYB87072.1"/>
    <property type="molecule type" value="Genomic_DNA"/>
</dbReference>
<evidence type="ECO:0000313" key="2">
    <source>
        <dbReference type="EMBL" id="EYB87072.1"/>
    </source>
</evidence>